<evidence type="ECO:0000256" key="1">
    <source>
        <dbReference type="SAM" id="MobiDB-lite"/>
    </source>
</evidence>
<dbReference type="AlphaFoldDB" id="A7VJB8"/>
<proteinExistence type="predicted"/>
<protein>
    <submittedName>
        <fullName evidence="2">SmmA protein</fullName>
    </submittedName>
</protein>
<gene>
    <name evidence="2" type="primary">smmA</name>
</gene>
<dbReference type="EMBL" id="AB006439">
    <property type="protein sequence ID" value="BAF80049.1"/>
    <property type="molecule type" value="Genomic_DNA"/>
</dbReference>
<name>A7VJB8_RHORH</name>
<sequence length="63" mass="7326">MVSPTPGAERRRPSPPPPWRGLSLCRRSLPADPRTVLTPRILRIDLRMSRMRRLSTGPRFIHR</sequence>
<reference evidence="2" key="1">
    <citation type="journal article" date="1997" name="Nihon Hosenkin Gakkaishi">
        <title>Cloning of a DNA fragment from Rhodococcus rhodochrous which suppresses its mucoidal morphology.</title>
        <authorList>
            <person name="Iwabuchi N."/>
            <person name="Sunairi M."/>
            <person name="Nakajima M."/>
        </authorList>
    </citation>
    <scope>NUCLEOTIDE SEQUENCE</scope>
</reference>
<evidence type="ECO:0000313" key="2">
    <source>
        <dbReference type="EMBL" id="BAF80049.1"/>
    </source>
</evidence>
<organism evidence="2">
    <name type="scientific">Rhodococcus rhodochrous</name>
    <dbReference type="NCBI Taxonomy" id="1829"/>
    <lineage>
        <taxon>Bacteria</taxon>
        <taxon>Bacillati</taxon>
        <taxon>Actinomycetota</taxon>
        <taxon>Actinomycetes</taxon>
        <taxon>Mycobacteriales</taxon>
        <taxon>Nocardiaceae</taxon>
        <taxon>Rhodococcus</taxon>
    </lineage>
</organism>
<accession>A7VJB8</accession>
<feature type="region of interest" description="Disordered" evidence="1">
    <location>
        <begin position="1"/>
        <end position="25"/>
    </location>
</feature>